<sequence>MALPAAALAHHGWSSYDSTKLIKATGPLKSVAWRNPHAEAKLDYQGRTWDVILAPTSRMEARGLKQDMLKDGTVATVEGYPRSDGTPEMRLERITVAGKTVELR</sequence>
<dbReference type="InterPro" id="IPR046150">
    <property type="entry name" value="DUF6152"/>
</dbReference>
<dbReference type="Pfam" id="PF19649">
    <property type="entry name" value="DUF6152"/>
    <property type="match status" value="1"/>
</dbReference>
<accession>A0A849IG45</accession>
<evidence type="ECO:0000313" key="1">
    <source>
        <dbReference type="EMBL" id="NNM72893.1"/>
    </source>
</evidence>
<dbReference type="Proteomes" id="UP000564885">
    <property type="component" value="Unassembled WGS sequence"/>
</dbReference>
<keyword evidence="2" id="KW-1185">Reference proteome</keyword>
<reference evidence="1 2" key="1">
    <citation type="submission" date="2020-04" db="EMBL/GenBank/DDBJ databases">
        <title>Enterovirga sp. isolate from soil.</title>
        <authorList>
            <person name="Chea S."/>
            <person name="Kim D.-U."/>
        </authorList>
    </citation>
    <scope>NUCLEOTIDE SEQUENCE [LARGE SCALE GENOMIC DNA]</scope>
    <source>
        <strain evidence="1 2">DB1703</strain>
    </source>
</reference>
<gene>
    <name evidence="1" type="ORF">HJG44_10945</name>
</gene>
<evidence type="ECO:0000313" key="2">
    <source>
        <dbReference type="Proteomes" id="UP000564885"/>
    </source>
</evidence>
<protein>
    <submittedName>
        <fullName evidence="1">Uncharacterized protein</fullName>
    </submittedName>
</protein>
<dbReference type="EMBL" id="JABEPP010000003">
    <property type="protein sequence ID" value="NNM72893.1"/>
    <property type="molecule type" value="Genomic_DNA"/>
</dbReference>
<organism evidence="1 2">
    <name type="scientific">Enterovirga aerilata</name>
    <dbReference type="NCBI Taxonomy" id="2730920"/>
    <lineage>
        <taxon>Bacteria</taxon>
        <taxon>Pseudomonadati</taxon>
        <taxon>Pseudomonadota</taxon>
        <taxon>Alphaproteobacteria</taxon>
        <taxon>Hyphomicrobiales</taxon>
        <taxon>Methylobacteriaceae</taxon>
        <taxon>Enterovirga</taxon>
    </lineage>
</organism>
<dbReference type="AlphaFoldDB" id="A0A849IG45"/>
<name>A0A849IG45_9HYPH</name>
<proteinExistence type="predicted"/>
<comment type="caution">
    <text evidence="1">The sequence shown here is derived from an EMBL/GenBank/DDBJ whole genome shotgun (WGS) entry which is preliminary data.</text>
</comment>